<keyword evidence="4" id="KW-0274">FAD</keyword>
<dbReference type="GO" id="GO:0005886">
    <property type="term" value="C:plasma membrane"/>
    <property type="evidence" value="ECO:0007669"/>
    <property type="project" value="TreeGrafter"/>
</dbReference>
<protein>
    <submittedName>
        <fullName evidence="9">FMO family protein</fullName>
    </submittedName>
</protein>
<dbReference type="Proteomes" id="UP001063166">
    <property type="component" value="Unassembled WGS sequence"/>
</dbReference>
<feature type="transmembrane region" description="Helical" evidence="8">
    <location>
        <begin position="51"/>
        <end position="74"/>
    </location>
</feature>
<proteinExistence type="predicted"/>
<feature type="transmembrane region" description="Helical" evidence="8">
    <location>
        <begin position="162"/>
        <end position="186"/>
    </location>
</feature>
<accession>A0A9P3PUD2</accession>
<evidence type="ECO:0000313" key="10">
    <source>
        <dbReference type="Proteomes" id="UP001063166"/>
    </source>
</evidence>
<dbReference type="GO" id="GO:0004499">
    <property type="term" value="F:N,N-dimethylaniline monooxygenase activity"/>
    <property type="evidence" value="ECO:0007669"/>
    <property type="project" value="InterPro"/>
</dbReference>
<evidence type="ECO:0000256" key="2">
    <source>
        <dbReference type="ARBA" id="ARBA00022630"/>
    </source>
</evidence>
<dbReference type="Gene3D" id="3.50.50.60">
    <property type="entry name" value="FAD/NAD(P)-binding domain"/>
    <property type="match status" value="2"/>
</dbReference>
<gene>
    <name evidence="9" type="primary">FMO1</name>
    <name evidence="9" type="ORF">LshimejAT787_1101700</name>
</gene>
<keyword evidence="6" id="KW-0560">Oxidoreductase</keyword>
<dbReference type="InterPro" id="IPR036188">
    <property type="entry name" value="FAD/NAD-bd_sf"/>
</dbReference>
<evidence type="ECO:0000256" key="3">
    <source>
        <dbReference type="ARBA" id="ARBA00022692"/>
    </source>
</evidence>
<dbReference type="InterPro" id="IPR020946">
    <property type="entry name" value="Flavin_mOase-like"/>
</dbReference>
<dbReference type="GO" id="GO:0000324">
    <property type="term" value="C:fungal-type vacuole"/>
    <property type="evidence" value="ECO:0007669"/>
    <property type="project" value="TreeGrafter"/>
</dbReference>
<feature type="transmembrane region" description="Helical" evidence="8">
    <location>
        <begin position="259"/>
        <end position="282"/>
    </location>
</feature>
<keyword evidence="3 8" id="KW-0812">Transmembrane</keyword>
<dbReference type="SUPFAM" id="SSF51905">
    <property type="entry name" value="FAD/NAD(P)-binding domain"/>
    <property type="match status" value="1"/>
</dbReference>
<evidence type="ECO:0000313" key="9">
    <source>
        <dbReference type="EMBL" id="GLB42155.1"/>
    </source>
</evidence>
<dbReference type="InterPro" id="IPR000960">
    <property type="entry name" value="Flavin_mOase"/>
</dbReference>
<feature type="transmembrane region" description="Helical" evidence="8">
    <location>
        <begin position="128"/>
        <end position="150"/>
    </location>
</feature>
<dbReference type="Pfam" id="PF00743">
    <property type="entry name" value="FMO-like"/>
    <property type="match status" value="2"/>
</dbReference>
<dbReference type="OrthoDB" id="66881at2759"/>
<feature type="transmembrane region" description="Helical" evidence="8">
    <location>
        <begin position="26"/>
        <end position="44"/>
    </location>
</feature>
<keyword evidence="7 8" id="KW-0472">Membrane</keyword>
<name>A0A9P3PUD2_LYOSH</name>
<dbReference type="PRINTS" id="PR00370">
    <property type="entry name" value="FMOXYGENASE"/>
</dbReference>
<dbReference type="Pfam" id="PF04479">
    <property type="entry name" value="RTA1"/>
    <property type="match status" value="1"/>
</dbReference>
<evidence type="ECO:0000256" key="4">
    <source>
        <dbReference type="ARBA" id="ARBA00022827"/>
    </source>
</evidence>
<evidence type="ECO:0000256" key="8">
    <source>
        <dbReference type="SAM" id="Phobius"/>
    </source>
</evidence>
<keyword evidence="10" id="KW-1185">Reference proteome</keyword>
<organism evidence="9 10">
    <name type="scientific">Lyophyllum shimeji</name>
    <name type="common">Hon-shimeji</name>
    <name type="synonym">Tricholoma shimeji</name>
    <dbReference type="NCBI Taxonomy" id="47721"/>
    <lineage>
        <taxon>Eukaryota</taxon>
        <taxon>Fungi</taxon>
        <taxon>Dikarya</taxon>
        <taxon>Basidiomycota</taxon>
        <taxon>Agaricomycotina</taxon>
        <taxon>Agaricomycetes</taxon>
        <taxon>Agaricomycetidae</taxon>
        <taxon>Agaricales</taxon>
        <taxon>Tricholomatineae</taxon>
        <taxon>Lyophyllaceae</taxon>
        <taxon>Lyophyllum</taxon>
    </lineage>
</organism>
<comment type="caution">
    <text evidence="9">The sequence shown here is derived from an EMBL/GenBank/DDBJ whole genome shotgun (WGS) entry which is preliminary data.</text>
</comment>
<dbReference type="PANTHER" id="PTHR31465:SF9">
    <property type="entry name" value="SPHINGOID LONG-CHAIN BASE TRANSPORTER RSB1"/>
    <property type="match status" value="1"/>
</dbReference>
<dbReference type="AlphaFoldDB" id="A0A9P3PUD2"/>
<reference evidence="9" key="1">
    <citation type="submission" date="2022-07" db="EMBL/GenBank/DDBJ databases">
        <title>The genome of Lyophyllum shimeji provides insight into the initial evolution of ectomycorrhizal fungal genome.</title>
        <authorList>
            <person name="Kobayashi Y."/>
            <person name="Shibata T."/>
            <person name="Hirakawa H."/>
            <person name="Shigenobu S."/>
            <person name="Nishiyama T."/>
            <person name="Yamada A."/>
            <person name="Hasebe M."/>
            <person name="Kawaguchi M."/>
        </authorList>
    </citation>
    <scope>NUCLEOTIDE SEQUENCE</scope>
    <source>
        <strain evidence="9">AT787</strain>
    </source>
</reference>
<evidence type="ECO:0000256" key="7">
    <source>
        <dbReference type="ARBA" id="ARBA00023136"/>
    </source>
</evidence>
<comment type="subcellular location">
    <subcellularLocation>
        <location evidence="1">Membrane</location>
        <topology evidence="1">Multi-pass membrane protein</topology>
    </subcellularLocation>
</comment>
<dbReference type="PANTHER" id="PTHR31465">
    <property type="entry name" value="PROTEIN RTA1-RELATED"/>
    <property type="match status" value="1"/>
</dbReference>
<dbReference type="EMBL" id="BRPK01000011">
    <property type="protein sequence ID" value="GLB42155.1"/>
    <property type="molecule type" value="Genomic_DNA"/>
</dbReference>
<keyword evidence="2" id="KW-0285">Flavoprotein</keyword>
<evidence type="ECO:0000256" key="5">
    <source>
        <dbReference type="ARBA" id="ARBA00022989"/>
    </source>
</evidence>
<evidence type="ECO:0000256" key="6">
    <source>
        <dbReference type="ARBA" id="ARBA00023002"/>
    </source>
</evidence>
<dbReference type="GO" id="GO:0050661">
    <property type="term" value="F:NADP binding"/>
    <property type="evidence" value="ECO:0007669"/>
    <property type="project" value="InterPro"/>
</dbReference>
<sequence length="794" mass="87498">MSTNGTIVLATDPARDSLYNYVPTRSVAYIFVVLFGISTLAHTAQAIRSRMWWLFPTACLAGVGELVGWVSRLINSYDVTDRNAFITQATATVLAPIPLVAANFIIFGRLVTRLGPVYSRLPPRRYTLVFVSCDMISLFVQGGGGGLATSTDPSKVKLGTNIILAGIIFQLVMLSLYSALAVEYFVRYAQGRPVSGRQNDGSGLTQDRKAILTPKLRIMSIALGLNTFFLTVRAVYRTIELADGWGGKIMSTESYFDVFDGGMVLLAIYVFNFAHPGVLLAAEDDNIARKLNVDLVSKIHSPRLQDGYTNAAVPLGNQPDDEEKTICIIGAGPSGLAALKAVLDSPQYKARKWKPTAFEAREAIGGVWLPAPPIDDPPLTSLYDSLTTNLPHPVMAFSSYPFPPSTPLFPRASVVLRYLNDYVDHFQLQPHIQLNTAVTSVVREPSNWKVTLSTGIVLAFDLVIVCNGPFRVPRYPDTPGIAQWLTSGRASHAAWYRHPYNLGDTVLVVGGGPSGLDISAEMCTVARTVIHSVSGATAEDVGNLKRRGRVAYFGEDGQVIFEDGTVLSGIDHCILATGYQFSFPFFSPDFLRPEVPPLTPPLPQQLYNSTYSIFPLARHIFPLQTAFPPSSLAFLGRVLYRVAPFPLIEAQARAVLRVFAHPESLDLKQEALDVMKRYGRLRRRFGNDAFAVAKAWHRFEPLDQYDYRNAIYAFVASTDAGSGSVWNDTVYTEVPEWEKEGYLNRTVLRKAWVMLEQSGEAEAWVKGVAQGAPHDCVEMMQKLLKWAEQHGIQS</sequence>
<dbReference type="GO" id="GO:0050660">
    <property type="term" value="F:flavin adenine dinucleotide binding"/>
    <property type="evidence" value="ECO:0007669"/>
    <property type="project" value="InterPro"/>
</dbReference>
<evidence type="ECO:0000256" key="1">
    <source>
        <dbReference type="ARBA" id="ARBA00004141"/>
    </source>
</evidence>
<feature type="transmembrane region" description="Helical" evidence="8">
    <location>
        <begin position="86"/>
        <end position="107"/>
    </location>
</feature>
<dbReference type="InterPro" id="IPR007568">
    <property type="entry name" value="RTA1"/>
</dbReference>
<keyword evidence="5 8" id="KW-1133">Transmembrane helix</keyword>